<keyword evidence="5" id="KW-1185">Reference proteome</keyword>
<feature type="compositionally biased region" description="Basic and acidic residues" evidence="2">
    <location>
        <begin position="480"/>
        <end position="504"/>
    </location>
</feature>
<evidence type="ECO:0000256" key="1">
    <source>
        <dbReference type="SAM" id="Coils"/>
    </source>
</evidence>
<feature type="domain" description="STB6-like N-terminal" evidence="3">
    <location>
        <begin position="106"/>
        <end position="221"/>
    </location>
</feature>
<dbReference type="GO" id="GO:0070822">
    <property type="term" value="C:Sin3-type complex"/>
    <property type="evidence" value="ECO:0007669"/>
    <property type="project" value="TreeGrafter"/>
</dbReference>
<proteinExistence type="predicted"/>
<feature type="compositionally biased region" description="Basic residues" evidence="2">
    <location>
        <begin position="648"/>
        <end position="663"/>
    </location>
</feature>
<organism evidence="4 5">
    <name type="scientific">Botryobasidium botryosum (strain FD-172 SS1)</name>
    <dbReference type="NCBI Taxonomy" id="930990"/>
    <lineage>
        <taxon>Eukaryota</taxon>
        <taxon>Fungi</taxon>
        <taxon>Dikarya</taxon>
        <taxon>Basidiomycota</taxon>
        <taxon>Agaricomycotina</taxon>
        <taxon>Agaricomycetes</taxon>
        <taxon>Cantharellales</taxon>
        <taxon>Botryobasidiaceae</taxon>
        <taxon>Botryobasidium</taxon>
    </lineage>
</organism>
<name>A0A067MYS4_BOTB1</name>
<dbReference type="STRING" id="930990.A0A067MYS4"/>
<dbReference type="InterPro" id="IPR059025">
    <property type="entry name" value="STB6_N"/>
</dbReference>
<dbReference type="HOGENOM" id="CLU_010710_0_0_1"/>
<gene>
    <name evidence="4" type="ORF">BOTBODRAFT_50829</name>
</gene>
<dbReference type="OrthoDB" id="19806at2759"/>
<sequence>MGSTSPPFKSPPSSSPSSPRLGPEATGAPGTRHATSLTLTPGTPRRLLLPNIHSPAPTSPWVPSHRSSRSRHATNRFSRGSRTGSMDFAPPAPNPQANWLKSLGKFSIDQEVELVGYQLYAVEKWVVERKLMPLVTVYTGDQKQTIKVLVLAPFEPDTQAELSRAIHELRRDGARPKETENGIVMVTSLPNFRSDLNIVPVPGDFQSIRERLYVNINLLRMGCSGRSALTLDEPYSSSKDKFIQLYHIHDSVRNGTSFHWTVLELVKAVQTALFIFGFFSSEERDGLLCDKTVEGLQHWIDHIGSYLQLEPMERVLDPTVVASLLSLVISVRNKLSALGFSQVPKDPFADPDFFLQAVVTFKRSSASLDTKPYIDYDFIEQLNTSYNKFRPGETSKVRRVILDGLGDLATVSSSLATGLNLRAPSDTPPSPPPVHHDMEISDLEMFVRTVLAGGRDSVDSLRHLWTGRPINQVQGHRRDKYKDVYREKDNGDETEDKGLRPKSPEDEEVDSFGGRILRGTGRVQKKSQALVEGIAGWTGHLGRLKKSIDMTGELDPNRSQTSRALPSLVVTSDGDEDDRMAPPLSPLGMTSFAGSSTDVSDYERQLLRFNESVRPVNFSAWRRGVNGISEPVSTQAHIYKTVLQPQHPPHRPQRPPAPPRRRNSGIEFRDDMDVGSVDTDDDAVSSREITRRHSFTEARDFEGLECLPLERMRIDVTLCGQYLELRDREEDMQRVSIIMRSLLSSLRSTNIQLLQKVENERRALALIQERATQLAEQTRQGRETAEEVNRAAKSLGYQVQQLEGGVEVMSERLEGYQKRTQNAKELVKGGYILEESSDESEDAEREDLEGGGRSAVQLATPPSLSQWLGAWVQYILKQRR</sequence>
<feature type="region of interest" description="Disordered" evidence="2">
    <location>
        <begin position="642"/>
        <end position="685"/>
    </location>
</feature>
<feature type="coiled-coil region" evidence="1">
    <location>
        <begin position="750"/>
        <end position="826"/>
    </location>
</feature>
<dbReference type="EMBL" id="KL198017">
    <property type="protein sequence ID" value="KDQ20764.1"/>
    <property type="molecule type" value="Genomic_DNA"/>
</dbReference>
<dbReference type="Pfam" id="PF25995">
    <property type="entry name" value="STB6_N"/>
    <property type="match status" value="1"/>
</dbReference>
<evidence type="ECO:0000313" key="5">
    <source>
        <dbReference type="Proteomes" id="UP000027195"/>
    </source>
</evidence>
<evidence type="ECO:0000259" key="3">
    <source>
        <dbReference type="Pfam" id="PF25995"/>
    </source>
</evidence>
<dbReference type="PANTHER" id="PTHR31011:SF2">
    <property type="entry name" value="PROTEIN STB2-RELATED"/>
    <property type="match status" value="1"/>
</dbReference>
<feature type="region of interest" description="Disordered" evidence="2">
    <location>
        <begin position="476"/>
        <end position="513"/>
    </location>
</feature>
<accession>A0A067MYS4</accession>
<dbReference type="PANTHER" id="PTHR31011">
    <property type="entry name" value="PROTEIN STB2-RELATED"/>
    <property type="match status" value="1"/>
</dbReference>
<feature type="compositionally biased region" description="Low complexity" evidence="2">
    <location>
        <begin position="37"/>
        <end position="50"/>
    </location>
</feature>
<feature type="region of interest" description="Disordered" evidence="2">
    <location>
        <begin position="834"/>
        <end position="857"/>
    </location>
</feature>
<protein>
    <recommendedName>
        <fullName evidence="3">STB6-like N-terminal domain-containing protein</fullName>
    </recommendedName>
</protein>
<feature type="region of interest" description="Disordered" evidence="2">
    <location>
        <begin position="551"/>
        <end position="592"/>
    </location>
</feature>
<reference evidence="5" key="1">
    <citation type="journal article" date="2014" name="Proc. Natl. Acad. Sci. U.S.A.">
        <title>Extensive sampling of basidiomycete genomes demonstrates inadequacy of the white-rot/brown-rot paradigm for wood decay fungi.</title>
        <authorList>
            <person name="Riley R."/>
            <person name="Salamov A.A."/>
            <person name="Brown D.W."/>
            <person name="Nagy L.G."/>
            <person name="Floudas D."/>
            <person name="Held B.W."/>
            <person name="Levasseur A."/>
            <person name="Lombard V."/>
            <person name="Morin E."/>
            <person name="Otillar R."/>
            <person name="Lindquist E.A."/>
            <person name="Sun H."/>
            <person name="LaButti K.M."/>
            <person name="Schmutz J."/>
            <person name="Jabbour D."/>
            <person name="Luo H."/>
            <person name="Baker S.E."/>
            <person name="Pisabarro A.G."/>
            <person name="Walton J.D."/>
            <person name="Blanchette R.A."/>
            <person name="Henrissat B."/>
            <person name="Martin F."/>
            <person name="Cullen D."/>
            <person name="Hibbett D.S."/>
            <person name="Grigoriev I.V."/>
        </authorList>
    </citation>
    <scope>NUCLEOTIDE SEQUENCE [LARGE SCALE GENOMIC DNA]</scope>
    <source>
        <strain evidence="5">FD-172 SS1</strain>
    </source>
</reference>
<evidence type="ECO:0000313" key="4">
    <source>
        <dbReference type="EMBL" id="KDQ20764.1"/>
    </source>
</evidence>
<feature type="compositionally biased region" description="Acidic residues" evidence="2">
    <location>
        <begin position="835"/>
        <end position="849"/>
    </location>
</feature>
<evidence type="ECO:0000256" key="2">
    <source>
        <dbReference type="SAM" id="MobiDB-lite"/>
    </source>
</evidence>
<dbReference type="InParanoid" id="A0A067MYS4"/>
<dbReference type="Proteomes" id="UP000027195">
    <property type="component" value="Unassembled WGS sequence"/>
</dbReference>
<dbReference type="InterPro" id="IPR038919">
    <property type="entry name" value="STB2/STB2"/>
</dbReference>
<feature type="compositionally biased region" description="Polar residues" evidence="2">
    <location>
        <begin position="75"/>
        <end position="84"/>
    </location>
</feature>
<dbReference type="AlphaFoldDB" id="A0A067MYS4"/>
<feature type="region of interest" description="Disordered" evidence="2">
    <location>
        <begin position="1"/>
        <end position="93"/>
    </location>
</feature>
<keyword evidence="1" id="KW-0175">Coiled coil</keyword>